<comment type="caution">
    <text evidence="1">The sequence shown here is derived from an EMBL/GenBank/DDBJ whole genome shotgun (WGS) entry which is preliminary data.</text>
</comment>
<keyword evidence="2" id="KW-1185">Reference proteome</keyword>
<organism evidence="1 2">
    <name type="scientific">Eretmocerus hayati</name>
    <dbReference type="NCBI Taxonomy" id="131215"/>
    <lineage>
        <taxon>Eukaryota</taxon>
        <taxon>Metazoa</taxon>
        <taxon>Ecdysozoa</taxon>
        <taxon>Arthropoda</taxon>
        <taxon>Hexapoda</taxon>
        <taxon>Insecta</taxon>
        <taxon>Pterygota</taxon>
        <taxon>Neoptera</taxon>
        <taxon>Endopterygota</taxon>
        <taxon>Hymenoptera</taxon>
        <taxon>Apocrita</taxon>
        <taxon>Proctotrupomorpha</taxon>
        <taxon>Chalcidoidea</taxon>
        <taxon>Aphelinidae</taxon>
        <taxon>Aphelininae</taxon>
        <taxon>Eretmocerus</taxon>
    </lineage>
</organism>
<evidence type="ECO:0000313" key="1">
    <source>
        <dbReference type="EMBL" id="KAJ8678163.1"/>
    </source>
</evidence>
<proteinExistence type="predicted"/>
<protein>
    <submittedName>
        <fullName evidence="1">Uncharacterized protein</fullName>
    </submittedName>
</protein>
<gene>
    <name evidence="1" type="ORF">QAD02_013950</name>
</gene>
<name>A0ACC2P503_9HYME</name>
<evidence type="ECO:0000313" key="2">
    <source>
        <dbReference type="Proteomes" id="UP001239111"/>
    </source>
</evidence>
<dbReference type="Proteomes" id="UP001239111">
    <property type="component" value="Chromosome 2"/>
</dbReference>
<accession>A0ACC2P503</accession>
<dbReference type="EMBL" id="CM056742">
    <property type="protein sequence ID" value="KAJ8678163.1"/>
    <property type="molecule type" value="Genomic_DNA"/>
</dbReference>
<reference evidence="1" key="1">
    <citation type="submission" date="2023-04" db="EMBL/GenBank/DDBJ databases">
        <title>A chromosome-level genome assembly of the parasitoid wasp Eretmocerus hayati.</title>
        <authorList>
            <person name="Zhong Y."/>
            <person name="Liu S."/>
            <person name="Liu Y."/>
        </authorList>
    </citation>
    <scope>NUCLEOTIDE SEQUENCE</scope>
    <source>
        <strain evidence="1">ZJU_SS_LIU_2023</strain>
    </source>
</reference>
<sequence length="158" mass="17655">MENMQRTMRKSWSRENTCSKFPLNFTNGDSLALASGADEAMSSSSNPSGSTFHQYHRQPPATQQQNHSRPNTMNLNAKQINSNVSGGGGGSGLNPQSDGDYQLVQHEVLYSMTNQYEVLEFLGRGTFGQVRASYCSYSRVLHLQSRTFDDMQQVHRVI</sequence>